<feature type="compositionally biased region" description="Basic residues" evidence="2">
    <location>
        <begin position="454"/>
        <end position="479"/>
    </location>
</feature>
<reference evidence="3" key="4">
    <citation type="submission" date="2025-09" db="UniProtKB">
        <authorList>
            <consortium name="Ensembl"/>
        </authorList>
    </citation>
    <scope>IDENTIFICATION</scope>
    <source>
        <strain evidence="3">17573</strain>
    </source>
</reference>
<dbReference type="VEuPathDB" id="HostDB:ENSMMUG00000049490"/>
<dbReference type="InterPro" id="IPR043220">
    <property type="entry name" value="POM121-like_prot_1"/>
</dbReference>
<keyword evidence="4" id="KW-1185">Reference proteome</keyword>
<feature type="region of interest" description="Disordered" evidence="2">
    <location>
        <begin position="435"/>
        <end position="479"/>
    </location>
</feature>
<evidence type="ECO:0000256" key="2">
    <source>
        <dbReference type="SAM" id="MobiDB-lite"/>
    </source>
</evidence>
<feature type="compositionally biased region" description="Basic and acidic residues" evidence="2">
    <location>
        <begin position="210"/>
        <end position="220"/>
    </location>
</feature>
<reference evidence="3" key="3">
    <citation type="submission" date="2025-08" db="UniProtKB">
        <authorList>
            <consortium name="Ensembl"/>
        </authorList>
    </citation>
    <scope>IDENTIFICATION</scope>
    <source>
        <strain evidence="3">17573</strain>
    </source>
</reference>
<evidence type="ECO:0000313" key="4">
    <source>
        <dbReference type="Proteomes" id="UP000006718"/>
    </source>
</evidence>
<feature type="region of interest" description="Disordered" evidence="2">
    <location>
        <begin position="123"/>
        <end position="145"/>
    </location>
</feature>
<name>A0A5F7ZPL0_MACMU</name>
<feature type="region of interest" description="Disordered" evidence="2">
    <location>
        <begin position="348"/>
        <end position="418"/>
    </location>
</feature>
<dbReference type="GeneTree" id="ENSGT00940000164433"/>
<comment type="similarity">
    <text evidence="1">Belongs to the UPF0607 family.</text>
</comment>
<feature type="compositionally biased region" description="Acidic residues" evidence="2">
    <location>
        <begin position="193"/>
        <end position="203"/>
    </location>
</feature>
<organism evidence="3 4">
    <name type="scientific">Macaca mulatta</name>
    <name type="common">Rhesus macaque</name>
    <dbReference type="NCBI Taxonomy" id="9544"/>
    <lineage>
        <taxon>Eukaryota</taxon>
        <taxon>Metazoa</taxon>
        <taxon>Chordata</taxon>
        <taxon>Craniata</taxon>
        <taxon>Vertebrata</taxon>
        <taxon>Euteleostomi</taxon>
        <taxon>Mammalia</taxon>
        <taxon>Eutheria</taxon>
        <taxon>Euarchontoglires</taxon>
        <taxon>Primates</taxon>
        <taxon>Haplorrhini</taxon>
        <taxon>Catarrhini</taxon>
        <taxon>Cercopithecidae</taxon>
        <taxon>Cercopithecinae</taxon>
        <taxon>Macaca</taxon>
    </lineage>
</organism>
<gene>
    <name evidence="3" type="primary">LOC100428605</name>
</gene>
<dbReference type="Pfam" id="PF15229">
    <property type="entry name" value="POM121"/>
    <property type="match status" value="1"/>
</dbReference>
<reference evidence="3" key="2">
    <citation type="submission" date="2019-01" db="EMBL/GenBank/DDBJ databases">
        <authorList>
            <person name="Graves T."/>
            <person name="Eichler E.E."/>
            <person name="Wilson R.K."/>
        </authorList>
    </citation>
    <scope>NUCLEOTIDE SEQUENCE [LARGE SCALE GENOMIC DNA]</scope>
    <source>
        <strain evidence="3">17573</strain>
    </source>
</reference>
<dbReference type="OMA" id="PGCSLWP"/>
<dbReference type="Bgee" id="ENSMMUG00000049490">
    <property type="expression patterns" value="Expressed in testis and 2 other cell types or tissues"/>
</dbReference>
<protein>
    <submittedName>
        <fullName evidence="3">Uncharacterized protein</fullName>
    </submittedName>
</protein>
<dbReference type="Ensembl" id="ENSMMUT00000087422.1">
    <property type="protein sequence ID" value="ENSMMUP00000066568.1"/>
    <property type="gene ID" value="ENSMMUG00000049490.1"/>
</dbReference>
<proteinExistence type="inferred from homology"/>
<dbReference type="PANTHER" id="PTHR15566:SF7">
    <property type="entry name" value="UPF0607 PROTEIN ENSP00000332738-RELATED"/>
    <property type="match status" value="1"/>
</dbReference>
<dbReference type="PANTHER" id="PTHR15566">
    <property type="entry name" value="POM121-LIKE"/>
    <property type="match status" value="1"/>
</dbReference>
<reference evidence="4" key="1">
    <citation type="journal article" date="2007" name="Science">
        <title>Evolutionary and biomedical insights from the rhesus macaque genome.</title>
        <authorList>
            <person name="Gibbs R.A."/>
            <person name="Rogers J."/>
            <person name="Katze M.G."/>
            <person name="Bumgarner R."/>
            <person name="Weinstock G.M."/>
            <person name="Mardis E.R."/>
            <person name="Remington K.A."/>
            <person name="Strausberg R.L."/>
            <person name="Venter J.C."/>
            <person name="Wilson R.K."/>
            <person name="Batzer M.A."/>
            <person name="Bustamante C.D."/>
            <person name="Eichler E.E."/>
            <person name="Hahn M.W."/>
            <person name="Hardison R.C."/>
            <person name="Makova K.D."/>
            <person name="Miller W."/>
            <person name="Milosavljevic A."/>
            <person name="Palermo R.E."/>
            <person name="Siepel A."/>
            <person name="Sikela J.M."/>
            <person name="Attaway T."/>
            <person name="Bell S."/>
            <person name="Bernard K.E."/>
            <person name="Buhay C.J."/>
            <person name="Chandrabose M.N."/>
            <person name="Dao M."/>
            <person name="Davis C."/>
            <person name="Delehaunty K.D."/>
            <person name="Ding Y."/>
            <person name="Dinh H.H."/>
            <person name="Dugan-Rocha S."/>
            <person name="Fulton L.A."/>
            <person name="Gabisi R.A."/>
            <person name="Garner T.T."/>
            <person name="Godfrey J."/>
            <person name="Hawes A.C."/>
            <person name="Hernandez J."/>
            <person name="Hines S."/>
            <person name="Holder M."/>
            <person name="Hume J."/>
            <person name="Jhangiani S.N."/>
            <person name="Joshi V."/>
            <person name="Khan Z.M."/>
            <person name="Kirkness E.F."/>
            <person name="Cree A."/>
            <person name="Fowler R.G."/>
            <person name="Lee S."/>
            <person name="Lewis L.R."/>
            <person name="Li Z."/>
            <person name="Liu Y.-S."/>
            <person name="Moore S.M."/>
            <person name="Muzny D."/>
            <person name="Nazareth L.V."/>
            <person name="Ngo D.N."/>
            <person name="Okwuonu G.O."/>
            <person name="Pai G."/>
            <person name="Parker D."/>
            <person name="Paul H.A."/>
            <person name="Pfannkoch C."/>
            <person name="Pohl C.S."/>
            <person name="Rogers Y.-H.C."/>
            <person name="Ruiz S.J."/>
            <person name="Sabo A."/>
            <person name="Santibanez J."/>
            <person name="Schneider B.W."/>
            <person name="Smith S.M."/>
            <person name="Sodergren E."/>
            <person name="Svatek A.F."/>
            <person name="Utterback T.R."/>
            <person name="Vattathil S."/>
            <person name="Warren W."/>
            <person name="White C.S."/>
            <person name="Chinwalla A.T."/>
            <person name="Feng Y."/>
            <person name="Halpern A.L."/>
            <person name="Hillier L.W."/>
            <person name="Huang X."/>
            <person name="Minx P."/>
            <person name="Nelson J.O."/>
            <person name="Pepin K.H."/>
            <person name="Qin X."/>
            <person name="Sutton G.G."/>
            <person name="Venter E."/>
            <person name="Walenz B.P."/>
            <person name="Wallis J.W."/>
            <person name="Worley K.C."/>
            <person name="Yang S.-P."/>
            <person name="Jones S.M."/>
            <person name="Marra M.A."/>
            <person name="Rocchi M."/>
            <person name="Schein J.E."/>
            <person name="Baertsch R."/>
            <person name="Clarke L."/>
            <person name="Csuros M."/>
            <person name="Glasscock J."/>
            <person name="Harris R.A."/>
            <person name="Havlak P."/>
            <person name="Jackson A.R."/>
            <person name="Jiang H."/>
            <person name="Liu Y."/>
            <person name="Messina D.N."/>
            <person name="Shen Y."/>
            <person name="Song H.X.-Z."/>
            <person name="Wylie T."/>
            <person name="Zhang L."/>
            <person name="Birney E."/>
            <person name="Han K."/>
            <person name="Konkel M.K."/>
            <person name="Lee J."/>
            <person name="Smit A.F.A."/>
            <person name="Ullmer B."/>
            <person name="Wang H."/>
            <person name="Xing J."/>
            <person name="Burhans R."/>
            <person name="Cheng Z."/>
            <person name="Karro J.E."/>
            <person name="Ma J."/>
            <person name="Raney B."/>
            <person name="She X."/>
            <person name="Cox M.J."/>
            <person name="Demuth J.P."/>
            <person name="Dumas L.J."/>
            <person name="Han S.-G."/>
            <person name="Hopkins J."/>
            <person name="Karimpour-Fard A."/>
            <person name="Kim Y.H."/>
            <person name="Pollack J.R."/>
            <person name="Vinar T."/>
            <person name="Addo-Quaye C."/>
            <person name="Degenhardt J."/>
            <person name="Denby A."/>
            <person name="Hubisz M.J."/>
            <person name="Indap A."/>
            <person name="Kosiol C."/>
            <person name="Lahn B.T."/>
            <person name="Lawson H.A."/>
            <person name="Marklein A."/>
            <person name="Nielsen R."/>
            <person name="Vallender E.J."/>
            <person name="Clark A.G."/>
            <person name="Ferguson B."/>
            <person name="Hernandez R.D."/>
            <person name="Hirani K."/>
            <person name="Kehrer-Sawatzki H."/>
            <person name="Kolb J."/>
            <person name="Patil S."/>
            <person name="Pu L.-L."/>
            <person name="Ren Y."/>
            <person name="Smith D.G."/>
            <person name="Wheeler D.A."/>
            <person name="Schenck I."/>
            <person name="Ball E.V."/>
            <person name="Chen R."/>
            <person name="Cooper D.N."/>
            <person name="Giardine B."/>
            <person name="Hsu F."/>
            <person name="Kent W.J."/>
            <person name="Lesk A."/>
            <person name="Nelson D.L."/>
            <person name="O'brien W.E."/>
            <person name="Pruefer K."/>
            <person name="Stenson P.D."/>
            <person name="Wallace J.C."/>
            <person name="Ke H."/>
            <person name="Liu X.-M."/>
            <person name="Wang P."/>
            <person name="Xiang A.P."/>
            <person name="Yang F."/>
            <person name="Barber G.P."/>
            <person name="Haussler D."/>
            <person name="Karolchik D."/>
            <person name="Kern A.D."/>
            <person name="Kuhn R.M."/>
            <person name="Smith K.E."/>
            <person name="Zwieg A.S."/>
        </authorList>
    </citation>
    <scope>NUCLEOTIDE SEQUENCE [LARGE SCALE GENOMIC DNA]</scope>
    <source>
        <strain evidence="4">17573</strain>
    </source>
</reference>
<feature type="compositionally biased region" description="Basic and acidic residues" evidence="2">
    <location>
        <begin position="357"/>
        <end position="366"/>
    </location>
</feature>
<evidence type="ECO:0000256" key="1">
    <source>
        <dbReference type="ARBA" id="ARBA00038278"/>
    </source>
</evidence>
<dbReference type="AlphaFoldDB" id="A0A5F7ZPL0"/>
<sequence length="479" mass="53679">MGNSLSIFCSWFRRRSRRGHRQRARLSVFCSWFHHRSRRGRRQRARLNVFCSWFQRRFWPHHWHRARLVCEAFPAGWAHPAAPAPMPAPGTLGCSRFLFYPQRHPGPSFPARWDGAPTRLCLLPQNRGTPRRVPPPVVWSPPSRKKPVLSARNSMMFGHPSTVRIPPLRCKFNLQLPSLDEQVIPARLPKTEEEPEEPMEVDQVETQGQEDEKRGPRSNEEAASTSRPLETQGNLTSSWCSPRPLEGNVHLKSLTKKNQSDKAQVHAVSFYSKGHGVSSSHSPAGGILPFGKPDPAPTVLPAPVPTVLPARVPAVLPARVPAVLPAPVPGCSLWPKKAALKVLGKDHLPSSPALLMRGKDMQRKDPPALGSSSSSPLRAAGHESRKRKLSRSPLPLPPTPPLQLRWDRDELPPPAKLPCLSPEALLELGQASQREGRLQLGNMDKNMGVLSRTSKSRRRKQPLGRRKKIRQRRRRGSRL</sequence>
<dbReference type="Proteomes" id="UP000006718">
    <property type="component" value="Chromosome 15"/>
</dbReference>
<evidence type="ECO:0000313" key="3">
    <source>
        <dbReference type="Ensembl" id="ENSMMUP00000066568.1"/>
    </source>
</evidence>
<feature type="region of interest" description="Disordered" evidence="2">
    <location>
        <begin position="188"/>
        <end position="242"/>
    </location>
</feature>
<dbReference type="InParanoid" id="A0A5F7ZPL0"/>
<accession>A0A5F7ZPL0</accession>
<feature type="compositionally biased region" description="Polar residues" evidence="2">
    <location>
        <begin position="221"/>
        <end position="240"/>
    </location>
</feature>